<proteinExistence type="predicted"/>
<protein>
    <submittedName>
        <fullName evidence="2">P21</fullName>
    </submittedName>
</protein>
<sequence length="178" mass="20694">MSLWGTDYRKADQCNQYAVDLCRRLGVSYTSPNTRSGDSVSNKLHRINDCLQYCLAYQPRHRDYDRAHDDLQSLRRSLEDIQRSLRDTQATRDRLAQELADERAHPRDPSKPLLDELRLRHRELEESCHRKQQELQEELASKKGQLHAPHGARPPRRSGPRTYPQGAARCATQCGLRH</sequence>
<evidence type="ECO:0000256" key="1">
    <source>
        <dbReference type="SAM" id="MobiDB-lite"/>
    </source>
</evidence>
<reference evidence="2" key="1">
    <citation type="submission" date="2020-02" db="EMBL/GenBank/DDBJ databases">
        <authorList>
            <person name="Yang M."/>
            <person name="Wang G."/>
        </authorList>
    </citation>
    <scope>NUCLEOTIDE SEQUENCE</scope>
</reference>
<organism evidence="2">
    <name type="scientific">Botryosphaeria dothidea botrexvirus 1</name>
    <dbReference type="NCBI Taxonomy" id="2785370"/>
    <lineage>
        <taxon>Viruses</taxon>
        <taxon>Riboviria</taxon>
        <taxon>Orthornavirae</taxon>
        <taxon>Kitrinoviricota</taxon>
        <taxon>Alsuviricetes</taxon>
        <taxon>Tymovirales</taxon>
        <taxon>Alphaflexiviridae</taxon>
        <taxon>Botrexvirus</taxon>
    </lineage>
</organism>
<feature type="region of interest" description="Disordered" evidence="1">
    <location>
        <begin position="135"/>
        <end position="178"/>
    </location>
</feature>
<name>A0A7T4X3N3_9VIRU</name>
<evidence type="ECO:0000313" key="2">
    <source>
        <dbReference type="EMBL" id="QQD86173.1"/>
    </source>
</evidence>
<feature type="region of interest" description="Disordered" evidence="1">
    <location>
        <begin position="88"/>
        <end position="112"/>
    </location>
</feature>
<accession>A0A7T4X3N3</accession>
<dbReference type="EMBL" id="MT103578">
    <property type="protein sequence ID" value="QQD86173.1"/>
    <property type="molecule type" value="Genomic_RNA"/>
</dbReference>